<reference evidence="2 3" key="1">
    <citation type="submission" date="2016-03" db="EMBL/GenBank/DDBJ databases">
        <title>Cyphomyrmex costatus WGS genome.</title>
        <authorList>
            <person name="Nygaard S."/>
            <person name="Hu H."/>
            <person name="Boomsma J."/>
            <person name="Zhang G."/>
        </authorList>
    </citation>
    <scope>NUCLEOTIDE SEQUENCE [LARGE SCALE GENOMIC DNA]</scope>
    <source>
        <strain evidence="2">MS0001</strain>
        <tissue evidence="2">Whole body</tissue>
    </source>
</reference>
<dbReference type="Proteomes" id="UP000078542">
    <property type="component" value="Unassembled WGS sequence"/>
</dbReference>
<organism evidence="2 3">
    <name type="scientific">Cyphomyrmex costatus</name>
    <dbReference type="NCBI Taxonomy" id="456900"/>
    <lineage>
        <taxon>Eukaryota</taxon>
        <taxon>Metazoa</taxon>
        <taxon>Ecdysozoa</taxon>
        <taxon>Arthropoda</taxon>
        <taxon>Hexapoda</taxon>
        <taxon>Insecta</taxon>
        <taxon>Pterygota</taxon>
        <taxon>Neoptera</taxon>
        <taxon>Endopterygota</taxon>
        <taxon>Hymenoptera</taxon>
        <taxon>Apocrita</taxon>
        <taxon>Aculeata</taxon>
        <taxon>Formicoidea</taxon>
        <taxon>Formicidae</taxon>
        <taxon>Myrmicinae</taxon>
        <taxon>Cyphomyrmex</taxon>
    </lineage>
</organism>
<sequence length="135" mass="14821">MTRRRRHCGGQSQAVPPTARSLPSEHRFSMYILGCHLHLSRLNTGEIGNVAFVDDTSSEFGDQSVTVKFLKANVTSEGAGGAARCPLNRSSTTSAPPPRNYESLRAGFHRGNTHVHATRRSYSRWLSPVVTRQSA</sequence>
<evidence type="ECO:0000313" key="2">
    <source>
        <dbReference type="EMBL" id="KYN06892.1"/>
    </source>
</evidence>
<protein>
    <submittedName>
        <fullName evidence="2">Uncharacterized protein</fullName>
    </submittedName>
</protein>
<evidence type="ECO:0000313" key="3">
    <source>
        <dbReference type="Proteomes" id="UP000078542"/>
    </source>
</evidence>
<evidence type="ECO:0000256" key="1">
    <source>
        <dbReference type="SAM" id="MobiDB-lite"/>
    </source>
</evidence>
<accession>A0A195D1Z3</accession>
<feature type="region of interest" description="Disordered" evidence="1">
    <location>
        <begin position="76"/>
        <end position="104"/>
    </location>
</feature>
<feature type="region of interest" description="Disordered" evidence="1">
    <location>
        <begin position="1"/>
        <end position="21"/>
    </location>
</feature>
<keyword evidence="3" id="KW-1185">Reference proteome</keyword>
<gene>
    <name evidence="2" type="ORF">ALC62_02127</name>
</gene>
<dbReference type="AlphaFoldDB" id="A0A195D1Z3"/>
<dbReference type="EMBL" id="KQ976948">
    <property type="protein sequence ID" value="KYN06892.1"/>
    <property type="molecule type" value="Genomic_DNA"/>
</dbReference>
<name>A0A195D1Z3_9HYME</name>
<proteinExistence type="predicted"/>